<dbReference type="KEGG" id="palo:E6C60_3011"/>
<feature type="compositionally biased region" description="Low complexity" evidence="8">
    <location>
        <begin position="361"/>
        <end position="394"/>
    </location>
</feature>
<proteinExistence type="inferred from homology"/>
<keyword evidence="3" id="KW-0813">Transport</keyword>
<keyword evidence="11" id="KW-1185">Reference proteome</keyword>
<dbReference type="GO" id="GO:0009847">
    <property type="term" value="P:spore germination"/>
    <property type="evidence" value="ECO:0007669"/>
    <property type="project" value="InterPro"/>
</dbReference>
<evidence type="ECO:0000313" key="10">
    <source>
        <dbReference type="EMBL" id="QCT03722.1"/>
    </source>
</evidence>
<evidence type="ECO:0000256" key="6">
    <source>
        <dbReference type="ARBA" id="ARBA00022989"/>
    </source>
</evidence>
<comment type="subcellular location">
    <subcellularLocation>
        <location evidence="1">Membrane</location>
        <topology evidence="1">Multi-pass membrane protein</topology>
    </subcellularLocation>
</comment>
<feature type="transmembrane region" description="Helical" evidence="9">
    <location>
        <begin position="333"/>
        <end position="353"/>
    </location>
</feature>
<dbReference type="EMBL" id="CP040396">
    <property type="protein sequence ID" value="QCT03722.1"/>
    <property type="molecule type" value="Genomic_DNA"/>
</dbReference>
<gene>
    <name evidence="10" type="ORF">E6C60_3011</name>
</gene>
<reference evidence="10 11" key="1">
    <citation type="submission" date="2019-05" db="EMBL/GenBank/DDBJ databases">
        <authorList>
            <person name="Chen C."/>
        </authorList>
    </citation>
    <scope>NUCLEOTIDE SEQUENCE [LARGE SCALE GENOMIC DNA]</scope>
    <source>
        <strain evidence="10 11">HB172198</strain>
    </source>
</reference>
<dbReference type="PANTHER" id="PTHR34975:SF2">
    <property type="entry name" value="SPORE GERMINATION PROTEIN A2"/>
    <property type="match status" value="1"/>
</dbReference>
<dbReference type="RefSeq" id="WP_175415316.1">
    <property type="nucleotide sequence ID" value="NZ_CP040396.1"/>
</dbReference>
<keyword evidence="6 9" id="KW-1133">Transmembrane helix</keyword>
<evidence type="ECO:0000256" key="8">
    <source>
        <dbReference type="SAM" id="MobiDB-lite"/>
    </source>
</evidence>
<dbReference type="GO" id="GO:0016020">
    <property type="term" value="C:membrane"/>
    <property type="evidence" value="ECO:0007669"/>
    <property type="project" value="UniProtKB-SubCell"/>
</dbReference>
<feature type="transmembrane region" description="Helical" evidence="9">
    <location>
        <begin position="304"/>
        <end position="321"/>
    </location>
</feature>
<evidence type="ECO:0000256" key="9">
    <source>
        <dbReference type="SAM" id="Phobius"/>
    </source>
</evidence>
<keyword evidence="4" id="KW-0309">Germination</keyword>
<feature type="transmembrane region" description="Helical" evidence="9">
    <location>
        <begin position="34"/>
        <end position="57"/>
    </location>
</feature>
<evidence type="ECO:0000256" key="3">
    <source>
        <dbReference type="ARBA" id="ARBA00022448"/>
    </source>
</evidence>
<feature type="transmembrane region" description="Helical" evidence="9">
    <location>
        <begin position="116"/>
        <end position="134"/>
    </location>
</feature>
<accession>A0A4P8XLS6</accession>
<evidence type="ECO:0000256" key="2">
    <source>
        <dbReference type="ARBA" id="ARBA00007998"/>
    </source>
</evidence>
<feature type="transmembrane region" description="Helical" evidence="9">
    <location>
        <begin position="141"/>
        <end position="160"/>
    </location>
</feature>
<keyword evidence="5 9" id="KW-0812">Transmembrane</keyword>
<feature type="transmembrane region" description="Helical" evidence="9">
    <location>
        <begin position="77"/>
        <end position="96"/>
    </location>
</feature>
<organism evidence="10 11">
    <name type="scientific">Paenibacillus algicola</name>
    <dbReference type="NCBI Taxonomy" id="2565926"/>
    <lineage>
        <taxon>Bacteria</taxon>
        <taxon>Bacillati</taxon>
        <taxon>Bacillota</taxon>
        <taxon>Bacilli</taxon>
        <taxon>Bacillales</taxon>
        <taxon>Paenibacillaceae</taxon>
        <taxon>Paenibacillus</taxon>
    </lineage>
</organism>
<dbReference type="Proteomes" id="UP000300879">
    <property type="component" value="Chromosome"/>
</dbReference>
<evidence type="ECO:0000256" key="5">
    <source>
        <dbReference type="ARBA" id="ARBA00022692"/>
    </source>
</evidence>
<dbReference type="InterPro" id="IPR004761">
    <property type="entry name" value="Spore_GerAB"/>
</dbReference>
<evidence type="ECO:0000256" key="1">
    <source>
        <dbReference type="ARBA" id="ARBA00004141"/>
    </source>
</evidence>
<dbReference type="Pfam" id="PF03845">
    <property type="entry name" value="Spore_permease"/>
    <property type="match status" value="1"/>
</dbReference>
<name>A0A4P8XLS6_9BACL</name>
<comment type="similarity">
    <text evidence="2">Belongs to the amino acid-polyamine-organocation (APC) superfamily. Spore germination protein (SGP) (TC 2.A.3.9) family.</text>
</comment>
<sequence length="400" mass="44254">MRQTPWQLFRFAFIYLNTQPTAYLLPTLLTVAGYLGWISVLGALILSLLILWCTMAVGKASPQDSWLNFGEQIVGKWPHRLFLVIIILWVIIYVAIDIESYTLFYGTNYMRATPQWVIQLILGPVIIITARWGLVPLIYMADGLFFLTLATLVLVLSTFAGDAHFNWLPGLITHTHYGDAAKGIFITLSFIGEWFVFLVLAPLIQMDRRAFRNLSCAILLLTLSVLLEWVLILLNLGLKLSSEIQYPLIELMRSSITGVLGNADPLIIGLWATSMFIHSAFLLQVGARIMTRLLSIHDSEMEKPFITLLGGTASVAAYQFAQNPALYQENFDSMVAVVFWLLVDCIPVIYWIVLKLRGGISKPGSSSAASDSDSGNNSSQQSPSSGESPSTGASLPAEQA</sequence>
<feature type="transmembrane region" description="Helical" evidence="9">
    <location>
        <begin position="180"/>
        <end position="204"/>
    </location>
</feature>
<dbReference type="PANTHER" id="PTHR34975">
    <property type="entry name" value="SPORE GERMINATION PROTEIN A2"/>
    <property type="match status" value="1"/>
</dbReference>
<feature type="transmembrane region" description="Helical" evidence="9">
    <location>
        <begin position="216"/>
        <end position="238"/>
    </location>
</feature>
<evidence type="ECO:0000256" key="4">
    <source>
        <dbReference type="ARBA" id="ARBA00022544"/>
    </source>
</evidence>
<keyword evidence="7 9" id="KW-0472">Membrane</keyword>
<dbReference type="AlphaFoldDB" id="A0A4P8XLS6"/>
<feature type="region of interest" description="Disordered" evidence="8">
    <location>
        <begin position="361"/>
        <end position="400"/>
    </location>
</feature>
<evidence type="ECO:0000313" key="11">
    <source>
        <dbReference type="Proteomes" id="UP000300879"/>
    </source>
</evidence>
<protein>
    <submittedName>
        <fullName evidence="10">Spore germination protein</fullName>
    </submittedName>
</protein>
<feature type="transmembrane region" description="Helical" evidence="9">
    <location>
        <begin position="266"/>
        <end position="283"/>
    </location>
</feature>
<evidence type="ECO:0000256" key="7">
    <source>
        <dbReference type="ARBA" id="ARBA00023136"/>
    </source>
</evidence>